<reference evidence="2 3" key="1">
    <citation type="submission" date="2023-07" db="EMBL/GenBank/DDBJ databases">
        <title>The novel representative of Negativicutes class, Anaeroselena agilis gen. nov. sp. nov.</title>
        <authorList>
            <person name="Prokofeva M.I."/>
            <person name="Elcheninov A.G."/>
            <person name="Klyukina A."/>
            <person name="Kublanov I.V."/>
            <person name="Frolov E.N."/>
            <person name="Podosokorskaya O.A."/>
        </authorList>
    </citation>
    <scope>NUCLEOTIDE SEQUENCE [LARGE SCALE GENOMIC DNA]</scope>
    <source>
        <strain evidence="2 3">4137-cl</strain>
    </source>
</reference>
<dbReference type="RefSeq" id="WP_413781985.1">
    <property type="nucleotide sequence ID" value="NZ_JAUOZS010000001.1"/>
</dbReference>
<keyword evidence="3" id="KW-1185">Reference proteome</keyword>
<evidence type="ECO:0000313" key="3">
    <source>
        <dbReference type="Proteomes" id="UP001254848"/>
    </source>
</evidence>
<feature type="chain" id="PRO_5045056853" evidence="1">
    <location>
        <begin position="28"/>
        <end position="122"/>
    </location>
</feature>
<feature type="signal peptide" evidence="1">
    <location>
        <begin position="1"/>
        <end position="27"/>
    </location>
</feature>
<dbReference type="Proteomes" id="UP001254848">
    <property type="component" value="Unassembled WGS sequence"/>
</dbReference>
<evidence type="ECO:0000256" key="1">
    <source>
        <dbReference type="SAM" id="SignalP"/>
    </source>
</evidence>
<dbReference type="EMBL" id="JAUOZS010000001">
    <property type="protein sequence ID" value="MDT8903531.1"/>
    <property type="molecule type" value="Genomic_DNA"/>
</dbReference>
<protein>
    <submittedName>
        <fullName evidence="2">Uncharacterized protein</fullName>
    </submittedName>
</protein>
<keyword evidence="1" id="KW-0732">Signal</keyword>
<gene>
    <name evidence="2" type="ORF">Q4T40_20075</name>
</gene>
<evidence type="ECO:0000313" key="2">
    <source>
        <dbReference type="EMBL" id="MDT8903531.1"/>
    </source>
</evidence>
<comment type="caution">
    <text evidence="2">The sequence shown here is derived from an EMBL/GenBank/DDBJ whole genome shotgun (WGS) entry which is preliminary data.</text>
</comment>
<name>A0ABU3P5Y0_9FIRM</name>
<sequence length="122" mass="13270">MKLHRVMCLSLSLLLFALILAPGLALAAPNVEGKWHASWMARIMTLSQNGGKVTGTFGTGTLEGTFAPGSNVLSGTWRSNGGVVNQFQFVFNGDKIVNGFWDRGEGYARHRQNGIQGNKYKQ</sequence>
<proteinExistence type="predicted"/>
<organism evidence="2 3">
    <name type="scientific">Anaeroselena agilis</name>
    <dbReference type="NCBI Taxonomy" id="3063788"/>
    <lineage>
        <taxon>Bacteria</taxon>
        <taxon>Bacillati</taxon>
        <taxon>Bacillota</taxon>
        <taxon>Negativicutes</taxon>
        <taxon>Acetonemataceae</taxon>
        <taxon>Anaeroselena</taxon>
    </lineage>
</organism>
<accession>A0ABU3P5Y0</accession>